<evidence type="ECO:0000313" key="5">
    <source>
        <dbReference type="Proteomes" id="UP001054252"/>
    </source>
</evidence>
<evidence type="ECO:0000313" key="4">
    <source>
        <dbReference type="EMBL" id="GKV47048.1"/>
    </source>
</evidence>
<protein>
    <recommendedName>
        <fullName evidence="6">F-box domain-containing protein</fullName>
    </recommendedName>
</protein>
<keyword evidence="5" id="KW-1185">Reference proteome</keyword>
<dbReference type="PANTHER" id="PTHR33110">
    <property type="entry name" value="F-BOX/KELCH-REPEAT PROTEIN-RELATED"/>
    <property type="match status" value="1"/>
</dbReference>
<feature type="domain" description="KIB1-4 beta-propeller" evidence="3">
    <location>
        <begin position="118"/>
        <end position="340"/>
    </location>
</feature>
<gene>
    <name evidence="4" type="ORF">SLEP1_g53987</name>
</gene>
<dbReference type="SUPFAM" id="SSF81383">
    <property type="entry name" value="F-box domain"/>
    <property type="match status" value="1"/>
</dbReference>
<comment type="caution">
    <text evidence="4">The sequence shown here is derived from an EMBL/GenBank/DDBJ whole genome shotgun (WGS) entry which is preliminary data.</text>
</comment>
<dbReference type="Pfam" id="PF00646">
    <property type="entry name" value="F-box"/>
    <property type="match status" value="1"/>
</dbReference>
<dbReference type="AlphaFoldDB" id="A0AAV5MAZ6"/>
<dbReference type="CDD" id="cd09917">
    <property type="entry name" value="F-box_SF"/>
    <property type="match status" value="1"/>
</dbReference>
<dbReference type="Gene3D" id="1.20.1280.50">
    <property type="match status" value="1"/>
</dbReference>
<evidence type="ECO:0008006" key="6">
    <source>
        <dbReference type="Google" id="ProtNLM"/>
    </source>
</evidence>
<evidence type="ECO:0000256" key="1">
    <source>
        <dbReference type="SAM" id="MobiDB-lite"/>
    </source>
</evidence>
<name>A0AAV5MAZ6_9ROSI</name>
<dbReference type="Pfam" id="PF03478">
    <property type="entry name" value="Beta-prop_KIB1-4"/>
    <property type="match status" value="1"/>
</dbReference>
<evidence type="ECO:0000259" key="3">
    <source>
        <dbReference type="Pfam" id="PF03478"/>
    </source>
</evidence>
<accession>A0AAV5MAZ6</accession>
<dbReference type="InterPro" id="IPR036047">
    <property type="entry name" value="F-box-like_dom_sf"/>
</dbReference>
<proteinExistence type="predicted"/>
<feature type="region of interest" description="Disordered" evidence="1">
    <location>
        <begin position="1"/>
        <end position="37"/>
    </location>
</feature>
<feature type="domain" description="F-box" evidence="2">
    <location>
        <begin position="38"/>
        <end position="68"/>
    </location>
</feature>
<evidence type="ECO:0000259" key="2">
    <source>
        <dbReference type="Pfam" id="PF00646"/>
    </source>
</evidence>
<sequence length="396" mass="46110">MDGMVTGSKKKQRLNHDHRSAAMVAKKKSRTRGPNSQWSRLPDDLLWKIGSRLDFVERQRISQTCKAWELPLKGYSWLLCHPLERISRGTLRQFKLYEPGNPKPCLLERDFREKGVNNFVDAKICASKFSWLLFRKNVSRDCFFFLYSPFAAKNIVLPKLSGLPPSCPEVAFSSDPTSGDCVFYLLYEFSEKVSLYEFQKGEMHWKEYVLSEISCGCGMNHGMAIIVFKSLVFLDGMLYCLFTCGEQRYSIASINIIQRGWRLLKSFSLPSFEVGKYSAVMLESNGELLVIHCISQGLYPKFCIFKLDRPQNALFEITTLEDQSPVFFIDWHAAFSVEEHREKRKQMINKERGSKEFRCRNIFMKENKVYDDYITYNLDLPKMPSNSTFLFLDLRK</sequence>
<dbReference type="Proteomes" id="UP001054252">
    <property type="component" value="Unassembled WGS sequence"/>
</dbReference>
<dbReference type="EMBL" id="BPVZ01000220">
    <property type="protein sequence ID" value="GKV47048.1"/>
    <property type="molecule type" value="Genomic_DNA"/>
</dbReference>
<reference evidence="4 5" key="1">
    <citation type="journal article" date="2021" name="Commun. Biol.">
        <title>The genome of Shorea leprosula (Dipterocarpaceae) highlights the ecological relevance of drought in aseasonal tropical rainforests.</title>
        <authorList>
            <person name="Ng K.K.S."/>
            <person name="Kobayashi M.J."/>
            <person name="Fawcett J.A."/>
            <person name="Hatakeyama M."/>
            <person name="Paape T."/>
            <person name="Ng C.H."/>
            <person name="Ang C.C."/>
            <person name="Tnah L.H."/>
            <person name="Lee C.T."/>
            <person name="Nishiyama T."/>
            <person name="Sese J."/>
            <person name="O'Brien M.J."/>
            <person name="Copetti D."/>
            <person name="Mohd Noor M.I."/>
            <person name="Ong R.C."/>
            <person name="Putra M."/>
            <person name="Sireger I.Z."/>
            <person name="Indrioko S."/>
            <person name="Kosugi Y."/>
            <person name="Izuno A."/>
            <person name="Isagi Y."/>
            <person name="Lee S.L."/>
            <person name="Shimizu K.K."/>
        </authorList>
    </citation>
    <scope>NUCLEOTIDE SEQUENCE [LARGE SCALE GENOMIC DNA]</scope>
    <source>
        <strain evidence="4">214</strain>
    </source>
</reference>
<dbReference type="InterPro" id="IPR005174">
    <property type="entry name" value="KIB1-4_b-propeller"/>
</dbReference>
<dbReference type="PANTHER" id="PTHR33110:SF71">
    <property type="entry name" value="F-BOX_KELCH-REPEAT PROTEIN"/>
    <property type="match status" value="1"/>
</dbReference>
<organism evidence="4 5">
    <name type="scientific">Rubroshorea leprosula</name>
    <dbReference type="NCBI Taxonomy" id="152421"/>
    <lineage>
        <taxon>Eukaryota</taxon>
        <taxon>Viridiplantae</taxon>
        <taxon>Streptophyta</taxon>
        <taxon>Embryophyta</taxon>
        <taxon>Tracheophyta</taxon>
        <taxon>Spermatophyta</taxon>
        <taxon>Magnoliopsida</taxon>
        <taxon>eudicotyledons</taxon>
        <taxon>Gunneridae</taxon>
        <taxon>Pentapetalae</taxon>
        <taxon>rosids</taxon>
        <taxon>malvids</taxon>
        <taxon>Malvales</taxon>
        <taxon>Dipterocarpaceae</taxon>
        <taxon>Rubroshorea</taxon>
    </lineage>
</organism>
<dbReference type="InterPro" id="IPR001810">
    <property type="entry name" value="F-box_dom"/>
</dbReference>